<evidence type="ECO:0008006" key="4">
    <source>
        <dbReference type="Google" id="ProtNLM"/>
    </source>
</evidence>
<accession>C4JMP3</accession>
<dbReference type="HOGENOM" id="CLU_1760158_0_0_1"/>
<organism evidence="2 3">
    <name type="scientific">Uncinocarpus reesii (strain UAMH 1704)</name>
    <dbReference type="NCBI Taxonomy" id="336963"/>
    <lineage>
        <taxon>Eukaryota</taxon>
        <taxon>Fungi</taxon>
        <taxon>Dikarya</taxon>
        <taxon>Ascomycota</taxon>
        <taxon>Pezizomycotina</taxon>
        <taxon>Eurotiomycetes</taxon>
        <taxon>Eurotiomycetidae</taxon>
        <taxon>Onygenales</taxon>
        <taxon>Onygenaceae</taxon>
        <taxon>Uncinocarpus</taxon>
    </lineage>
</organism>
<keyword evidence="3" id="KW-1185">Reference proteome</keyword>
<dbReference type="eggNOG" id="ENOG502T7JZ">
    <property type="taxonomic scope" value="Eukaryota"/>
</dbReference>
<feature type="chain" id="PRO_5002937943" description="Hydrophobin" evidence="1">
    <location>
        <begin position="19"/>
        <end position="148"/>
    </location>
</feature>
<name>C4JMP3_UNCRE</name>
<sequence length="148" mass="15129">MKVLNAMILSAMLPSALAGQYSFSKSCSTTNGVTRCCPGNMSMRSSNGVLSGYCCVPVQRSKRDNGSPDNRIAIPPPHARSRVVARDGQGPCSEGEVAVPVNVDDFDKRIDGLMGRKGAGNGQTSAGANKGNPVAFAGALGMLAAAGV</sequence>
<dbReference type="OMA" id="MGACKAR"/>
<evidence type="ECO:0000256" key="1">
    <source>
        <dbReference type="SAM" id="SignalP"/>
    </source>
</evidence>
<dbReference type="GeneID" id="8444805"/>
<gene>
    <name evidence="2" type="ORF">UREG_04101</name>
</gene>
<dbReference type="VEuPathDB" id="FungiDB:UREG_04101"/>
<proteinExistence type="predicted"/>
<dbReference type="KEGG" id="ure:UREG_04101"/>
<dbReference type="RefSeq" id="XP_002544584.1">
    <property type="nucleotide sequence ID" value="XM_002544538.1"/>
</dbReference>
<keyword evidence="1" id="KW-0732">Signal</keyword>
<feature type="signal peptide" evidence="1">
    <location>
        <begin position="1"/>
        <end position="18"/>
    </location>
</feature>
<evidence type="ECO:0000313" key="2">
    <source>
        <dbReference type="EMBL" id="EEP79255.1"/>
    </source>
</evidence>
<dbReference type="Proteomes" id="UP000002058">
    <property type="component" value="Unassembled WGS sequence"/>
</dbReference>
<dbReference type="AlphaFoldDB" id="C4JMP3"/>
<dbReference type="EMBL" id="CH476616">
    <property type="protein sequence ID" value="EEP79255.1"/>
    <property type="molecule type" value="Genomic_DNA"/>
</dbReference>
<evidence type="ECO:0000313" key="3">
    <source>
        <dbReference type="Proteomes" id="UP000002058"/>
    </source>
</evidence>
<reference evidence="3" key="1">
    <citation type="journal article" date="2009" name="Genome Res.">
        <title>Comparative genomic analyses of the human fungal pathogens Coccidioides and their relatives.</title>
        <authorList>
            <person name="Sharpton T.J."/>
            <person name="Stajich J.E."/>
            <person name="Rounsley S.D."/>
            <person name="Gardner M.J."/>
            <person name="Wortman J.R."/>
            <person name="Jordar V.S."/>
            <person name="Maiti R."/>
            <person name="Kodira C.D."/>
            <person name="Neafsey D.E."/>
            <person name="Zeng Q."/>
            <person name="Hung C.-Y."/>
            <person name="McMahan C."/>
            <person name="Muszewska A."/>
            <person name="Grynberg M."/>
            <person name="Mandel M.A."/>
            <person name="Kellner E.M."/>
            <person name="Barker B.M."/>
            <person name="Galgiani J.N."/>
            <person name="Orbach M.J."/>
            <person name="Kirkland T.N."/>
            <person name="Cole G.T."/>
            <person name="Henn M.R."/>
            <person name="Birren B.W."/>
            <person name="Taylor J.W."/>
        </authorList>
    </citation>
    <scope>NUCLEOTIDE SEQUENCE [LARGE SCALE GENOMIC DNA]</scope>
    <source>
        <strain evidence="3">UAMH 1704</strain>
    </source>
</reference>
<dbReference type="InParanoid" id="C4JMP3"/>
<protein>
    <recommendedName>
        <fullName evidence="4">Hydrophobin</fullName>
    </recommendedName>
</protein>